<sequence length="50" mass="5853">MKNILLDRSFISSVDIQNSYISMDSQSKLEFFSFFTIKGSLGIRYYYKGI</sequence>
<keyword evidence="2" id="KW-1185">Reference proteome</keyword>
<accession>A0A6A4PC72</accession>
<protein>
    <submittedName>
        <fullName evidence="1">Uncharacterized protein</fullName>
    </submittedName>
</protein>
<organism evidence="1 2">
    <name type="scientific">Lupinus albus</name>
    <name type="common">White lupine</name>
    <name type="synonym">Lupinus termis</name>
    <dbReference type="NCBI Taxonomy" id="3870"/>
    <lineage>
        <taxon>Eukaryota</taxon>
        <taxon>Viridiplantae</taxon>
        <taxon>Streptophyta</taxon>
        <taxon>Embryophyta</taxon>
        <taxon>Tracheophyta</taxon>
        <taxon>Spermatophyta</taxon>
        <taxon>Magnoliopsida</taxon>
        <taxon>eudicotyledons</taxon>
        <taxon>Gunneridae</taxon>
        <taxon>Pentapetalae</taxon>
        <taxon>rosids</taxon>
        <taxon>fabids</taxon>
        <taxon>Fabales</taxon>
        <taxon>Fabaceae</taxon>
        <taxon>Papilionoideae</taxon>
        <taxon>50 kb inversion clade</taxon>
        <taxon>genistoids sensu lato</taxon>
        <taxon>core genistoids</taxon>
        <taxon>Genisteae</taxon>
        <taxon>Lupinus</taxon>
    </lineage>
</organism>
<evidence type="ECO:0000313" key="1">
    <source>
        <dbReference type="EMBL" id="KAE9597779.1"/>
    </source>
</evidence>
<proteinExistence type="predicted"/>
<dbReference type="Proteomes" id="UP000447434">
    <property type="component" value="Chromosome 16"/>
</dbReference>
<reference evidence="2" key="1">
    <citation type="journal article" date="2020" name="Nat. Commun.">
        <title>Genome sequence of the cluster root forming white lupin.</title>
        <authorList>
            <person name="Hufnagel B."/>
            <person name="Marques A."/>
            <person name="Soriano A."/>
            <person name="Marques L."/>
            <person name="Divol F."/>
            <person name="Doumas P."/>
            <person name="Sallet E."/>
            <person name="Mancinotti D."/>
            <person name="Carrere S."/>
            <person name="Marande W."/>
            <person name="Arribat S."/>
            <person name="Keller J."/>
            <person name="Huneau C."/>
            <person name="Blein T."/>
            <person name="Aime D."/>
            <person name="Laguerre M."/>
            <person name="Taylor J."/>
            <person name="Schubert V."/>
            <person name="Nelson M."/>
            <person name="Geu-Flores F."/>
            <person name="Crespi M."/>
            <person name="Gallardo-Guerrero K."/>
            <person name="Delaux P.-M."/>
            <person name="Salse J."/>
            <person name="Berges H."/>
            <person name="Guyot R."/>
            <person name="Gouzy J."/>
            <person name="Peret B."/>
        </authorList>
    </citation>
    <scope>NUCLEOTIDE SEQUENCE [LARGE SCALE GENOMIC DNA]</scope>
    <source>
        <strain evidence="2">cv. Amiga</strain>
    </source>
</reference>
<name>A0A6A4PC72_LUPAL</name>
<dbReference type="AlphaFoldDB" id="A0A6A4PC72"/>
<evidence type="ECO:0000313" key="2">
    <source>
        <dbReference type="Proteomes" id="UP000447434"/>
    </source>
</evidence>
<comment type="caution">
    <text evidence="1">The sequence shown here is derived from an EMBL/GenBank/DDBJ whole genome shotgun (WGS) entry which is preliminary data.</text>
</comment>
<dbReference type="EMBL" id="WOCE01000016">
    <property type="protein sequence ID" value="KAE9597779.1"/>
    <property type="molecule type" value="Genomic_DNA"/>
</dbReference>
<gene>
    <name evidence="1" type="ORF">Lalb_Chr16g0390221</name>
</gene>